<feature type="coiled-coil region" evidence="1">
    <location>
        <begin position="376"/>
        <end position="403"/>
    </location>
</feature>
<dbReference type="RefSeq" id="WP_050002449.1">
    <property type="nucleotide sequence ID" value="NZ_CP008887.1"/>
</dbReference>
<keyword evidence="4" id="KW-1185">Reference proteome</keyword>
<evidence type="ECO:0000313" key="4">
    <source>
        <dbReference type="Proteomes" id="UP000029980"/>
    </source>
</evidence>
<dbReference type="KEGG" id="teu:TEU_03410"/>
<feature type="compositionally biased region" description="Polar residues" evidence="2">
    <location>
        <begin position="1"/>
        <end position="15"/>
    </location>
</feature>
<protein>
    <submittedName>
        <fullName evidence="3">Uncharacterized protein</fullName>
    </submittedName>
</protein>
<dbReference type="OrthoDB" id="387767at2157"/>
<name>A0A097QSP0_9EURY</name>
<feature type="region of interest" description="Disordered" evidence="2">
    <location>
        <begin position="1"/>
        <end position="21"/>
    </location>
</feature>
<evidence type="ECO:0000256" key="1">
    <source>
        <dbReference type="SAM" id="Coils"/>
    </source>
</evidence>
<sequence length="1030" mass="121925">MMTAPTPQEQKTLSNNKDKKHLEINKEQTAEQIVKYLQQYYLEEQGWADRDDWYFCLTRLNKENKGKIDFYFTIKELKEEPQKIKIWIIENIEEYNLYHSIFIYQQAKRKAEFAIKESRVVFIDIDKQGHQPISIKEINKDIREIMQKWFTNREIHYSVIQSGRGIHIKIVLSQLLSEEEYKRLSLLTEIFRDSNFKVDNIYDFARIIRLPYSINQESKKQARIVYKTEETTKKEKFIELVNELEKLREARKNTEKEFDDDTVIDIDDDKLTEVARDVYLVIKDFYKQSTRHNLMFFTLSTIYKYSRITEEQLRFITEELISLLNDDEEKQRISIVKSIVKQEEFSGREKIATVSFFFTQDEQGNIIEDRRLSQFANANKLELEEAKEIIIKLKKDIIEVLKQKGYVYNKKFLGRVRISNKGRIVDVEVFRDSVTLAFYKRTDENELKLIGRENFIKARIILKEVTIKRNELKKTSEWLYTVKIISDFTTEEFKQASLKKIAEYLYGSPLVRMKSKQQIETILQAVFEILIRYYKIKITKLSETFEMNWDEEKKRYTHNAIEFWNETYSLSDTRNYHQMVSDDDIRKFLEILSEIQDINLFYTVSGTFISSYFNNELRMKPLLWVWSKEAGIGKSTLAELLTEKAFAIKKLSVQEVKSDFRIVKALSLGHFMIALDDVSKIDKNLRDFVKAYLTGVKSVTRGRADLSSLNIDLRATLMITSNNKLMVEDEAFKDRVIQIKLEDYVFETEETVDKIYELTEGVGYRIADLLVEYFRAKNQTFTDLVKESYKILKELNLNVHSRRLQLYAQVWAGLVILYDFAEAFGVEKLKEKLKYIAEHSTEIIEQIEAIQNDVSESVLYVDDIIEKLESATFIKRTDKGELLVTSTVLRMLRETNKLFEEIRSLKELETLINYKYKNIAKLKTVRINNKPVWGLLIDLTEVRTNKTDEEELVEEVYQLLKEVKNYDSISFDKFISLLLTRISVNDEEKVAEKVKELLLTKFRKNIELLGTEMSSLLNNSEVPVFKVKRI</sequence>
<evidence type="ECO:0000313" key="3">
    <source>
        <dbReference type="EMBL" id="AIU69469.1"/>
    </source>
</evidence>
<dbReference type="EMBL" id="CP008887">
    <property type="protein sequence ID" value="AIU69469.1"/>
    <property type="molecule type" value="Genomic_DNA"/>
</dbReference>
<proteinExistence type="predicted"/>
<organism evidence="3 4">
    <name type="scientific">Thermococcus eurythermalis</name>
    <dbReference type="NCBI Taxonomy" id="1505907"/>
    <lineage>
        <taxon>Archaea</taxon>
        <taxon>Methanobacteriati</taxon>
        <taxon>Methanobacteriota</taxon>
        <taxon>Thermococci</taxon>
        <taxon>Thermococcales</taxon>
        <taxon>Thermococcaceae</taxon>
        <taxon>Thermococcus</taxon>
    </lineage>
</organism>
<gene>
    <name evidence="3" type="ORF">TEU_03410</name>
</gene>
<keyword evidence="1" id="KW-0175">Coiled coil</keyword>
<accession>A0A097QSP0</accession>
<reference evidence="3 4" key="1">
    <citation type="journal article" date="2015" name="Int. J. Syst. Evol. Microbiol.">
        <title>Thermococcus eurythermalis sp. nov., a conditional piezophilic hyperthermophilic archaeon with a wide temperature range isolated from an oil-immersed chimney in the Guaymas Basin.</title>
        <authorList>
            <person name="Zhao W."/>
            <person name="Zeng X."/>
            <person name="Xiao X."/>
        </authorList>
    </citation>
    <scope>NUCLEOTIDE SEQUENCE [LARGE SCALE GENOMIC DNA]</scope>
    <source>
        <strain evidence="3 4">A501</strain>
    </source>
</reference>
<dbReference type="GeneID" id="25152482"/>
<dbReference type="STRING" id="1505907.TEU_03410"/>
<dbReference type="AlphaFoldDB" id="A0A097QSP0"/>
<dbReference type="Proteomes" id="UP000029980">
    <property type="component" value="Chromosome"/>
</dbReference>
<evidence type="ECO:0000256" key="2">
    <source>
        <dbReference type="SAM" id="MobiDB-lite"/>
    </source>
</evidence>
<dbReference type="HOGENOM" id="CLU_294356_0_0_2"/>